<dbReference type="InterPro" id="IPR015341">
    <property type="entry name" value="Glyco_hydro_38_cen"/>
</dbReference>
<dbReference type="InterPro" id="IPR011013">
    <property type="entry name" value="Gal_mutarotase_sf_dom"/>
</dbReference>
<dbReference type="SMART" id="SM00872">
    <property type="entry name" value="Alpha-mann_mid"/>
    <property type="match status" value="1"/>
</dbReference>
<dbReference type="EMBL" id="GG692395">
    <property type="protein sequence ID" value="EER35417.1"/>
    <property type="molecule type" value="Genomic_DNA"/>
</dbReference>
<dbReference type="OrthoDB" id="10261055at2759"/>
<dbReference type="Pfam" id="PF22907">
    <property type="entry name" value="Ams1-like_1st"/>
    <property type="match status" value="1"/>
</dbReference>
<evidence type="ECO:0000259" key="9">
    <source>
        <dbReference type="SMART" id="SM00872"/>
    </source>
</evidence>
<dbReference type="InterPro" id="IPR000602">
    <property type="entry name" value="Glyco_hydro_38_N"/>
</dbReference>
<evidence type="ECO:0000313" key="10">
    <source>
        <dbReference type="EMBL" id="EER35417.1"/>
    </source>
</evidence>
<name>C5M267_CANTT</name>
<dbReference type="GO" id="GO:0000329">
    <property type="term" value="C:fungal-type vacuole membrane"/>
    <property type="evidence" value="ECO:0007669"/>
    <property type="project" value="TreeGrafter"/>
</dbReference>
<evidence type="ECO:0000256" key="8">
    <source>
        <dbReference type="ARBA" id="ARBA00071615"/>
    </source>
</evidence>
<dbReference type="FunFam" id="3.20.110.10:FF:000002">
    <property type="entry name" value="alpha-mannosidase 2C1 isoform X1"/>
    <property type="match status" value="1"/>
</dbReference>
<dbReference type="RefSeq" id="XP_002545375.1">
    <property type="nucleotide sequence ID" value="XM_002545329.1"/>
</dbReference>
<dbReference type="InterPro" id="IPR041147">
    <property type="entry name" value="GH38_C"/>
</dbReference>
<keyword evidence="11" id="KW-1185">Reference proteome</keyword>
<dbReference type="FunFam" id="2.70.98.30:FF:000001">
    <property type="entry name" value="alpha-mannosidase 2C1 isoform X2"/>
    <property type="match status" value="1"/>
</dbReference>
<comment type="function">
    <text evidence="7">Degrades free oligosaccharides in the vacuole.</text>
</comment>
<dbReference type="Pfam" id="PF01074">
    <property type="entry name" value="Glyco_hydro_38N"/>
    <property type="match status" value="1"/>
</dbReference>
<dbReference type="EC" id="3.2.1.24" evidence="3"/>
<dbReference type="InterPro" id="IPR054723">
    <property type="entry name" value="Ams1-like_N"/>
</dbReference>
<dbReference type="InterPro" id="IPR027291">
    <property type="entry name" value="Glyco_hydro_38_N_sf"/>
</dbReference>
<organism evidence="10 11">
    <name type="scientific">Candida tropicalis (strain ATCC MYA-3404 / T1)</name>
    <name type="common">Yeast</name>
    <dbReference type="NCBI Taxonomy" id="294747"/>
    <lineage>
        <taxon>Eukaryota</taxon>
        <taxon>Fungi</taxon>
        <taxon>Dikarya</taxon>
        <taxon>Ascomycota</taxon>
        <taxon>Saccharomycotina</taxon>
        <taxon>Pichiomycetes</taxon>
        <taxon>Debaryomycetaceae</taxon>
        <taxon>Candida/Lodderomyces clade</taxon>
        <taxon>Candida</taxon>
    </lineage>
</organism>
<protein>
    <recommendedName>
        <fullName evidence="8">Alpha-mannosidase</fullName>
        <ecNumber evidence="3">3.2.1.24</ecNumber>
    </recommendedName>
</protein>
<evidence type="ECO:0000256" key="6">
    <source>
        <dbReference type="ARBA" id="ARBA00023295"/>
    </source>
</evidence>
<evidence type="ECO:0000256" key="7">
    <source>
        <dbReference type="ARBA" id="ARBA00054985"/>
    </source>
</evidence>
<dbReference type="Gene3D" id="2.70.98.30">
    <property type="entry name" value="Golgi alpha-mannosidase II, domain 4"/>
    <property type="match status" value="1"/>
</dbReference>
<dbReference type="Pfam" id="PF17677">
    <property type="entry name" value="Glyco_hydro38C2"/>
    <property type="match status" value="1"/>
</dbReference>
<dbReference type="SUPFAM" id="SSF88688">
    <property type="entry name" value="Families 57/38 glycoside transferase middle domain"/>
    <property type="match status" value="1"/>
</dbReference>
<dbReference type="InterPro" id="IPR028995">
    <property type="entry name" value="Glyco_hydro_57/38_cen_sf"/>
</dbReference>
<dbReference type="InterPro" id="IPR037094">
    <property type="entry name" value="Glyco_hydro_38_cen_sf"/>
</dbReference>
<gene>
    <name evidence="10" type="ORF">CTRG_00156</name>
</gene>
<accession>C5M267</accession>
<evidence type="ECO:0000256" key="3">
    <source>
        <dbReference type="ARBA" id="ARBA00012752"/>
    </source>
</evidence>
<evidence type="ECO:0000256" key="2">
    <source>
        <dbReference type="ARBA" id="ARBA00009792"/>
    </source>
</evidence>
<proteinExistence type="inferred from homology"/>
<evidence type="ECO:0000256" key="5">
    <source>
        <dbReference type="ARBA" id="ARBA00022801"/>
    </source>
</evidence>
<dbReference type="SUPFAM" id="SSF88713">
    <property type="entry name" value="Glycoside hydrolase/deacetylase"/>
    <property type="match status" value="1"/>
</dbReference>
<dbReference type="GO" id="GO:0046872">
    <property type="term" value="F:metal ion binding"/>
    <property type="evidence" value="ECO:0007669"/>
    <property type="project" value="UniProtKB-KW"/>
</dbReference>
<evidence type="ECO:0000313" key="11">
    <source>
        <dbReference type="Proteomes" id="UP000002037"/>
    </source>
</evidence>
<keyword evidence="4" id="KW-0479">Metal-binding</keyword>
<dbReference type="PANTHER" id="PTHR46017">
    <property type="entry name" value="ALPHA-MANNOSIDASE 2C1"/>
    <property type="match status" value="1"/>
</dbReference>
<reference evidence="10 11" key="1">
    <citation type="journal article" date="2009" name="Nature">
        <title>Evolution of pathogenicity and sexual reproduction in eight Candida genomes.</title>
        <authorList>
            <person name="Butler G."/>
            <person name="Rasmussen M.D."/>
            <person name="Lin M.F."/>
            <person name="Santos M.A."/>
            <person name="Sakthikumar S."/>
            <person name="Munro C.A."/>
            <person name="Rheinbay E."/>
            <person name="Grabherr M."/>
            <person name="Forche A."/>
            <person name="Reedy J.L."/>
            <person name="Agrafioti I."/>
            <person name="Arnaud M.B."/>
            <person name="Bates S."/>
            <person name="Brown A.J."/>
            <person name="Brunke S."/>
            <person name="Costanzo M.C."/>
            <person name="Fitzpatrick D.A."/>
            <person name="de Groot P.W."/>
            <person name="Harris D."/>
            <person name="Hoyer L.L."/>
            <person name="Hube B."/>
            <person name="Klis F.M."/>
            <person name="Kodira C."/>
            <person name="Lennard N."/>
            <person name="Logue M.E."/>
            <person name="Martin R."/>
            <person name="Neiman A.M."/>
            <person name="Nikolaou E."/>
            <person name="Quail M.A."/>
            <person name="Quinn J."/>
            <person name="Santos M.C."/>
            <person name="Schmitzberger F.F."/>
            <person name="Sherlock G."/>
            <person name="Shah P."/>
            <person name="Silverstein K.A."/>
            <person name="Skrzypek M.S."/>
            <person name="Soll D."/>
            <person name="Staggs R."/>
            <person name="Stansfield I."/>
            <person name="Stumpf M.P."/>
            <person name="Sudbery P.E."/>
            <person name="Srikantha T."/>
            <person name="Zeng Q."/>
            <person name="Berman J."/>
            <person name="Berriman M."/>
            <person name="Heitman J."/>
            <person name="Gow N.A."/>
            <person name="Lorenz M.C."/>
            <person name="Birren B.W."/>
            <person name="Kellis M."/>
            <person name="Cuomo C.A."/>
        </authorList>
    </citation>
    <scope>NUCLEOTIDE SEQUENCE [LARGE SCALE GENOMIC DNA]</scope>
    <source>
        <strain evidence="11">ATCC MYA-3404 / T1</strain>
    </source>
</reference>
<dbReference type="FunFam" id="1.20.1270.50:FF:000004">
    <property type="entry name" value="alpha-mannosidase 2C1 isoform X1"/>
    <property type="match status" value="1"/>
</dbReference>
<dbReference type="GeneID" id="8297224"/>
<dbReference type="AlphaFoldDB" id="C5M267"/>
<dbReference type="HOGENOM" id="CLU_003442_0_1_1"/>
<keyword evidence="5" id="KW-0378">Hydrolase</keyword>
<dbReference type="Proteomes" id="UP000002037">
    <property type="component" value="Unassembled WGS sequence"/>
</dbReference>
<evidence type="ECO:0000256" key="1">
    <source>
        <dbReference type="ARBA" id="ARBA00000365"/>
    </source>
</evidence>
<dbReference type="STRING" id="294747.C5M267"/>
<dbReference type="Pfam" id="PF09261">
    <property type="entry name" value="Alpha-mann_mid"/>
    <property type="match status" value="1"/>
</dbReference>
<dbReference type="eggNOG" id="KOG4342">
    <property type="taxonomic scope" value="Eukaryota"/>
</dbReference>
<dbReference type="GO" id="GO:0009313">
    <property type="term" value="P:oligosaccharide catabolic process"/>
    <property type="evidence" value="ECO:0007669"/>
    <property type="project" value="TreeGrafter"/>
</dbReference>
<dbReference type="InterPro" id="IPR011682">
    <property type="entry name" value="Glyco_hydro_38_C"/>
</dbReference>
<keyword evidence="6" id="KW-0326">Glycosidase</keyword>
<dbReference type="PANTHER" id="PTHR46017:SF1">
    <property type="entry name" value="ALPHA-MANNOSIDASE 2C1"/>
    <property type="match status" value="1"/>
</dbReference>
<dbReference type="GO" id="GO:0006013">
    <property type="term" value="P:mannose metabolic process"/>
    <property type="evidence" value="ECO:0007669"/>
    <property type="project" value="InterPro"/>
</dbReference>
<dbReference type="Pfam" id="PF07748">
    <property type="entry name" value="Glyco_hydro_38C"/>
    <property type="match status" value="1"/>
</dbReference>
<dbReference type="SUPFAM" id="SSF74650">
    <property type="entry name" value="Galactose mutarotase-like"/>
    <property type="match status" value="1"/>
</dbReference>
<comment type="similarity">
    <text evidence="2">Belongs to the glycosyl hydrolase 38 family.</text>
</comment>
<comment type="catalytic activity">
    <reaction evidence="1">
        <text>Hydrolysis of terminal, non-reducing alpha-D-mannose residues in alpha-D-mannosides.</text>
        <dbReference type="EC" id="3.2.1.24"/>
    </reaction>
</comment>
<dbReference type="Gene3D" id="3.20.110.10">
    <property type="entry name" value="Glycoside hydrolase 38, N terminal domain"/>
    <property type="match status" value="1"/>
</dbReference>
<evidence type="ECO:0000256" key="4">
    <source>
        <dbReference type="ARBA" id="ARBA00022723"/>
    </source>
</evidence>
<dbReference type="VEuPathDB" id="FungiDB:CTRG_00156"/>
<dbReference type="GO" id="GO:0004559">
    <property type="term" value="F:alpha-mannosidase activity"/>
    <property type="evidence" value="ECO:0007669"/>
    <property type="project" value="UniProtKB-EC"/>
</dbReference>
<dbReference type="KEGG" id="ctp:CTRG_00156"/>
<dbReference type="GO" id="GO:0030246">
    <property type="term" value="F:carbohydrate binding"/>
    <property type="evidence" value="ECO:0007669"/>
    <property type="project" value="InterPro"/>
</dbReference>
<sequence>MGYDSINLQPNFKPIDHLYDDRLRQFTNTGGQFHNLNLPKFYDIHRKEIGNLKSWRVPDDEDGKTQRPLFKDIDFDDIKWDNIGLGYNFGPSWKTFWVKFELEIPEEWLKYEGLEVEWDSSSEALIYNSKGLPLQAFTGGERNLFNIPKEYRVSEKQVFYIEVACNGMFGNGADGEPDPNRHFRLNRAHLVVPNLEARRLFWDFWILGDATREFPGGHWQKYQAADICTQIMNTFDPEDVGSIAKCRKLAEQLLGDKINSDDVFHEYPNDRSKRVDVYGIGNCHIDTAWEWPFAETKRKIVRSWTTQLKLADDYPEYVFVASQMQQFKWLKQYHPEIMEKIHEKFTTNQFIPLGGSWVENDTNIPNGESLLRQFVVGQRYLMHEFGFQSNIFWLPDTFGYSSQIPQICQAAGIHRFLTQKLSWNNINTFPLSTFNWKGIDGSQLLVHMPPANTYTAAANFGDVVRSSQQHKNLRDVPTGMLLYGHGDGGGGPKEEMIEKLRRCRGLANNSGLIPSVHLGVTVDDFYEHLLEESDQGRKLPTWTGEIYLEYHRGTYTTHAGIKKFMRFGEIRLHDLELIAGLVSVKVKEYKYPAKEILELWEDLLLCQFHDVLPGSCIGMVYYEEVYPIARKFFKKTSALIYQALKAAGDSKKPSVVNTLPWDRHNEIVEVNKNESPELYNSLVSQGSGVLKTRQSEDTIAISVDHVGGVTKINSKVDYPASVAETEDGFTLSNKLLTAKISATGIVTSLYDEVNKREIIDTTVTKESGGEIVGGNQFLLFDDEPLNFPAWDTELYSLEKFKFVNNGQAKVLVNDELESSVVVKHKLSDESYIETVISLAGVNDGASGQNNYLKFSSTVEWHETYKFLKVQFPTTIYTAQQASYETQFGVTQRATHWNTTWDVAKFEVAHHKFMDLSEFNYGVSILNNCKYGGAIHGNLIRLSLLRSAKAPDNKADMGSHKFEYAILPHGGAVGVDTVRAGYNFNYKLLSQQFDTSYVHSVRLEEPSGSSLSSLVLSHVKRGENDVDVSQFDSLTNKTTKAKSIVVRVYESLGGSSEGTLVLDAPWLKVDKVFKADGLENELEELKVRDGGKKVDISLRGFEIATFKVLLKE</sequence>
<dbReference type="InterPro" id="IPR011330">
    <property type="entry name" value="Glyco_hydro/deAcase_b/a-brl"/>
</dbReference>
<dbReference type="Gene3D" id="1.20.1270.50">
    <property type="entry name" value="Glycoside hydrolase family 38, central domain"/>
    <property type="match status" value="1"/>
</dbReference>
<feature type="domain" description="Glycoside hydrolase family 38 central" evidence="9">
    <location>
        <begin position="549"/>
        <end position="628"/>
    </location>
</feature>